<name>A0A1S8X8B6_OPIVI</name>
<dbReference type="InterPro" id="IPR036116">
    <property type="entry name" value="FN3_sf"/>
</dbReference>
<proteinExistence type="predicted"/>
<dbReference type="AlphaFoldDB" id="A0A1S8X8B6"/>
<dbReference type="InterPro" id="IPR013783">
    <property type="entry name" value="Ig-like_fold"/>
</dbReference>
<feature type="domain" description="Fibronectin type-III" evidence="2">
    <location>
        <begin position="546"/>
        <end position="639"/>
    </location>
</feature>
<sequence>MCFRDFGVLFKVFSTNTFISPSQLAPQIELKVNVETNPPRITWSIDADLGIEAFQIIVWDKPDSEEIIPVGSVTSLELTDLAKCIEYTVQVMAVKEGLPLLEICSAPVSFTILEGVYTPKLTVENTAPDEVHASWTEPTSCQASDYIYKLSVTHAGSEPRTITKLFPTTDLESPTHLRLLAMNASHLTLSWIESAVWDICGTVKHVVTVVPLDGDPPTIVTVDGTSATVSVNECSWYEIYVHMETADSMFRSARSNGIVLQSPLRPYGVPDFEIVNLNPGIQKISWNGGVEWTSECVRKYDVTISPVKSLGKEFKFTMLSGDPGAITGELLPCTEYQYTVSSGSESKTKILKTLPSSFLPTDVTAVINSPNALKVNWGAPRCVESIGDVHYSVTIRPSNEGSETMKQEVAKDSLTQGAVEFQVKPCTAYLVYMEADTMGLKDRSKLIMVKDGNIEKPKVTVTNIEPGVQKVSWTDPIAAPECRHLFEVQQTNVFTGGQVTITVSATERIFVELTHCTNYEYTVRVVGEHVSGQKSDPVRLVTISPKPETPTLIEVTVEGPTSVKLTWSTPIPHDHCSHTGYIVTAQAANDPSIRATTDLQYKTLTVKTCTSYLVAVQAQYSDGSLSEKSQFRAVTTPAYEYVVLSLKPRTINSYRLRIIGLPGNVVGPYSVATSKRTTGKGIFGTHLT</sequence>
<dbReference type="SMART" id="SM00060">
    <property type="entry name" value="FN3"/>
    <property type="match status" value="4"/>
</dbReference>
<accession>A0A1S8X8B6</accession>
<dbReference type="EMBL" id="KV891638">
    <property type="protein sequence ID" value="OON22964.1"/>
    <property type="molecule type" value="Genomic_DNA"/>
</dbReference>
<dbReference type="InterPro" id="IPR050991">
    <property type="entry name" value="ECM_Regulatory_Proteins"/>
</dbReference>
<keyword evidence="4" id="KW-1185">Reference proteome</keyword>
<evidence type="ECO:0000256" key="1">
    <source>
        <dbReference type="ARBA" id="ARBA00022737"/>
    </source>
</evidence>
<dbReference type="CDD" id="cd00063">
    <property type="entry name" value="FN3"/>
    <property type="match status" value="1"/>
</dbReference>
<evidence type="ECO:0000313" key="3">
    <source>
        <dbReference type="EMBL" id="OON22964.1"/>
    </source>
</evidence>
<dbReference type="PANTHER" id="PTHR46708:SF2">
    <property type="entry name" value="FIBRONECTIN TYPE-III DOMAIN-CONTAINING PROTEIN"/>
    <property type="match status" value="1"/>
</dbReference>
<dbReference type="PANTHER" id="PTHR46708">
    <property type="entry name" value="TENASCIN"/>
    <property type="match status" value="1"/>
</dbReference>
<feature type="domain" description="Fibronectin type-III" evidence="2">
    <location>
        <begin position="25"/>
        <end position="115"/>
    </location>
</feature>
<organism evidence="3 4">
    <name type="scientific">Opisthorchis viverrini</name>
    <name type="common">Southeast Asian liver fluke</name>
    <dbReference type="NCBI Taxonomy" id="6198"/>
    <lineage>
        <taxon>Eukaryota</taxon>
        <taxon>Metazoa</taxon>
        <taxon>Spiralia</taxon>
        <taxon>Lophotrochozoa</taxon>
        <taxon>Platyhelminthes</taxon>
        <taxon>Trematoda</taxon>
        <taxon>Digenea</taxon>
        <taxon>Opisthorchiida</taxon>
        <taxon>Opisthorchiata</taxon>
        <taxon>Opisthorchiidae</taxon>
        <taxon>Opisthorchis</taxon>
    </lineage>
</organism>
<keyword evidence="1" id="KW-0677">Repeat</keyword>
<protein>
    <submittedName>
        <fullName evidence="3">Fibronectin type III domain protein</fullName>
    </submittedName>
</protein>
<dbReference type="Gene3D" id="2.60.40.10">
    <property type="entry name" value="Immunoglobulins"/>
    <property type="match status" value="2"/>
</dbReference>
<reference evidence="3 4" key="1">
    <citation type="submission" date="2015-03" db="EMBL/GenBank/DDBJ databases">
        <title>Draft genome of the nematode, Opisthorchis viverrini.</title>
        <authorList>
            <person name="Mitreva M."/>
        </authorList>
    </citation>
    <scope>NUCLEOTIDE SEQUENCE [LARGE SCALE GENOMIC DNA]</scope>
    <source>
        <strain evidence="3">Khon Kaen</strain>
    </source>
</reference>
<gene>
    <name evidence="3" type="ORF">X801_01128</name>
</gene>
<evidence type="ECO:0000259" key="2">
    <source>
        <dbReference type="PROSITE" id="PS50853"/>
    </source>
</evidence>
<feature type="domain" description="Fibronectin type-III" evidence="2">
    <location>
        <begin position="359"/>
        <end position="467"/>
    </location>
</feature>
<evidence type="ECO:0000313" key="4">
    <source>
        <dbReference type="Proteomes" id="UP000243686"/>
    </source>
</evidence>
<dbReference type="InterPro" id="IPR003961">
    <property type="entry name" value="FN3_dom"/>
</dbReference>
<dbReference type="SUPFAM" id="SSF49265">
    <property type="entry name" value="Fibronectin type III"/>
    <property type="match status" value="3"/>
</dbReference>
<dbReference type="PROSITE" id="PS50853">
    <property type="entry name" value="FN3"/>
    <property type="match status" value="3"/>
</dbReference>
<dbReference type="Proteomes" id="UP000243686">
    <property type="component" value="Unassembled WGS sequence"/>
</dbReference>